<organism evidence="1 2">
    <name type="scientific">Pseudoleptotrichia goodfellowii</name>
    <dbReference type="NCBI Taxonomy" id="157692"/>
    <lineage>
        <taxon>Bacteria</taxon>
        <taxon>Fusobacteriati</taxon>
        <taxon>Fusobacteriota</taxon>
        <taxon>Fusobacteriia</taxon>
        <taxon>Fusobacteriales</taxon>
        <taxon>Leptotrichiaceae</taxon>
        <taxon>Pseudoleptotrichia</taxon>
    </lineage>
</organism>
<dbReference type="EMBL" id="AP019822">
    <property type="protein sequence ID" value="BBM36593.1"/>
    <property type="molecule type" value="Genomic_DNA"/>
</dbReference>
<dbReference type="RefSeq" id="WP_006807259.1">
    <property type="nucleotide sequence ID" value="NZ_AP019822.1"/>
</dbReference>
<protein>
    <submittedName>
        <fullName evidence="1">Uncharacterized protein</fullName>
    </submittedName>
</protein>
<dbReference type="KEGG" id="lgo:JCM16774_1537"/>
<gene>
    <name evidence="1" type="ORF">JCM16774_1537</name>
</gene>
<dbReference type="Proteomes" id="UP000321606">
    <property type="component" value="Chromosome"/>
</dbReference>
<dbReference type="STRING" id="714315.GCA_000516535_01544"/>
<evidence type="ECO:0000313" key="2">
    <source>
        <dbReference type="Proteomes" id="UP000321606"/>
    </source>
</evidence>
<name>A0A510JEY0_9FUSO</name>
<proteinExistence type="predicted"/>
<reference evidence="1 2" key="1">
    <citation type="submission" date="2019-07" db="EMBL/GenBank/DDBJ databases">
        <title>Complete Genome Sequence of Leptotrichia goodfellowii Strain JCM 16774.</title>
        <authorList>
            <person name="Watanabe S."/>
            <person name="Cui L."/>
        </authorList>
    </citation>
    <scope>NUCLEOTIDE SEQUENCE [LARGE SCALE GENOMIC DNA]</scope>
    <source>
        <strain evidence="1 2">JCM16774</strain>
    </source>
</reference>
<dbReference type="OrthoDB" id="81749at2"/>
<sequence length="359" mass="40255">MKKIIGLTALMTVISGVVYGNQDVLKNIRVTTEYRQAWTDKDGNEANNIGNAGFKSNNKTFARWRNIVSGELKLSDEWGIDSKFNIIHDNDSTFQKGKRNNIKKESWENNLEFSKKINIGNLETTTTLGWLHKSSMKYKKNESKKTAGISNEIYFGPTFGMKLFGQNITTTLEAVYFKSNGEKNGEYYLSGSGFEGGKTDGWGLNARFRTNGNIYQGKVGKVNYWIDLKNKFRDPHGKIAATGKEAKSSVKLVYVAGIKYTTPTFAGFTGSISADNEWEKHTAKTGYKNTISVWTELGYSKSFETGVGKVSISPFVKYRVLQRATLKDKNNRGLKNYGYKRTTETNEVRAGLNIGLTVK</sequence>
<accession>A0A510JEY0</accession>
<dbReference type="AlphaFoldDB" id="A0A510JEY0"/>
<evidence type="ECO:0000313" key="1">
    <source>
        <dbReference type="EMBL" id="BBM36593.1"/>
    </source>
</evidence>